<keyword evidence="1" id="KW-0805">Transcription regulation</keyword>
<dbReference type="GO" id="GO:0003700">
    <property type="term" value="F:DNA-binding transcription factor activity"/>
    <property type="evidence" value="ECO:0007669"/>
    <property type="project" value="InterPro"/>
</dbReference>
<evidence type="ECO:0000256" key="1">
    <source>
        <dbReference type="ARBA" id="ARBA00023015"/>
    </source>
</evidence>
<dbReference type="InterPro" id="IPR009057">
    <property type="entry name" value="Homeodomain-like_sf"/>
</dbReference>
<evidence type="ECO:0000256" key="4">
    <source>
        <dbReference type="SAM" id="MobiDB-lite"/>
    </source>
</evidence>
<dbReference type="PROSITE" id="PS01124">
    <property type="entry name" value="HTH_ARAC_FAMILY_2"/>
    <property type="match status" value="1"/>
</dbReference>
<evidence type="ECO:0000256" key="2">
    <source>
        <dbReference type="ARBA" id="ARBA00023125"/>
    </source>
</evidence>
<organism evidence="6 7">
    <name type="scientific">Nannocystis exedens</name>
    <dbReference type="NCBI Taxonomy" id="54"/>
    <lineage>
        <taxon>Bacteria</taxon>
        <taxon>Pseudomonadati</taxon>
        <taxon>Myxococcota</taxon>
        <taxon>Polyangia</taxon>
        <taxon>Nannocystales</taxon>
        <taxon>Nannocystaceae</taxon>
        <taxon>Nannocystis</taxon>
    </lineage>
</organism>
<protein>
    <submittedName>
        <fullName evidence="6">AraC-type DNA-binding protein</fullName>
    </submittedName>
</protein>
<dbReference type="PANTHER" id="PTHR46796">
    <property type="entry name" value="HTH-TYPE TRANSCRIPTIONAL ACTIVATOR RHAS-RELATED"/>
    <property type="match status" value="1"/>
</dbReference>
<proteinExistence type="predicted"/>
<dbReference type="SMART" id="SM00342">
    <property type="entry name" value="HTH_ARAC"/>
    <property type="match status" value="1"/>
</dbReference>
<dbReference type="SUPFAM" id="SSF46689">
    <property type="entry name" value="Homeodomain-like"/>
    <property type="match status" value="2"/>
</dbReference>
<gene>
    <name evidence="6" type="ORF">SAMN02745121_04856</name>
</gene>
<evidence type="ECO:0000313" key="7">
    <source>
        <dbReference type="Proteomes" id="UP000199400"/>
    </source>
</evidence>
<dbReference type="Pfam" id="PF12833">
    <property type="entry name" value="HTH_18"/>
    <property type="match status" value="1"/>
</dbReference>
<dbReference type="Proteomes" id="UP000199400">
    <property type="component" value="Unassembled WGS sequence"/>
</dbReference>
<evidence type="ECO:0000313" key="6">
    <source>
        <dbReference type="EMBL" id="SFE61146.1"/>
    </source>
</evidence>
<dbReference type="AlphaFoldDB" id="A0A1I2BY95"/>
<evidence type="ECO:0000256" key="3">
    <source>
        <dbReference type="ARBA" id="ARBA00023163"/>
    </source>
</evidence>
<feature type="region of interest" description="Disordered" evidence="4">
    <location>
        <begin position="1"/>
        <end position="28"/>
    </location>
</feature>
<dbReference type="STRING" id="54.SAMN02745121_04856"/>
<name>A0A1I2BY95_9BACT</name>
<dbReference type="EMBL" id="FOMX01000016">
    <property type="protein sequence ID" value="SFE61146.1"/>
    <property type="molecule type" value="Genomic_DNA"/>
</dbReference>
<reference evidence="7" key="1">
    <citation type="submission" date="2016-10" db="EMBL/GenBank/DDBJ databases">
        <authorList>
            <person name="Varghese N."/>
            <person name="Submissions S."/>
        </authorList>
    </citation>
    <scope>NUCLEOTIDE SEQUENCE [LARGE SCALE GENOMIC DNA]</scope>
    <source>
        <strain evidence="7">ATCC 25963</strain>
    </source>
</reference>
<accession>A0A1I2BY95</accession>
<dbReference type="InterPro" id="IPR018062">
    <property type="entry name" value="HTH_AraC-typ_CS"/>
</dbReference>
<dbReference type="InterPro" id="IPR050204">
    <property type="entry name" value="AraC_XylS_family_regulators"/>
</dbReference>
<sequence length="191" mass="21156">MRVFNPHADAGSPRGEEMARRTGRPSTRAVDELAARGYPPCMLTHATLVRLCQARERLRDDVDDPSVAALAREAGMSTYHFIRRFAAVFGETPHQHRIAARLERARRLLARGEHSVTEVCFELGFSSLGSFSDLFTRRVGVSPSRYRRQARTTVQVPGVRQPVLFPGCLLLMCGPAALQIANSEKTARAIA</sequence>
<keyword evidence="3" id="KW-0804">Transcription</keyword>
<dbReference type="Gene3D" id="1.10.10.60">
    <property type="entry name" value="Homeodomain-like"/>
    <property type="match status" value="2"/>
</dbReference>
<dbReference type="GO" id="GO:0043565">
    <property type="term" value="F:sequence-specific DNA binding"/>
    <property type="evidence" value="ECO:0007669"/>
    <property type="project" value="InterPro"/>
</dbReference>
<feature type="domain" description="HTH araC/xylS-type" evidence="5">
    <location>
        <begin position="52"/>
        <end position="149"/>
    </location>
</feature>
<keyword evidence="2 6" id="KW-0238">DNA-binding</keyword>
<keyword evidence="7" id="KW-1185">Reference proteome</keyword>
<dbReference type="InterPro" id="IPR020449">
    <property type="entry name" value="Tscrpt_reg_AraC-type_HTH"/>
</dbReference>
<dbReference type="InterPro" id="IPR018060">
    <property type="entry name" value="HTH_AraC"/>
</dbReference>
<dbReference type="PRINTS" id="PR00032">
    <property type="entry name" value="HTHARAC"/>
</dbReference>
<dbReference type="PROSITE" id="PS00041">
    <property type="entry name" value="HTH_ARAC_FAMILY_1"/>
    <property type="match status" value="1"/>
</dbReference>
<evidence type="ECO:0000259" key="5">
    <source>
        <dbReference type="PROSITE" id="PS01124"/>
    </source>
</evidence>